<organism evidence="2">
    <name type="scientific">uncultured Thermomicrobiales bacterium</name>
    <dbReference type="NCBI Taxonomy" id="1645740"/>
    <lineage>
        <taxon>Bacteria</taxon>
        <taxon>Pseudomonadati</taxon>
        <taxon>Thermomicrobiota</taxon>
        <taxon>Thermomicrobia</taxon>
        <taxon>Thermomicrobiales</taxon>
        <taxon>environmental samples</taxon>
    </lineage>
</organism>
<protein>
    <submittedName>
        <fullName evidence="2">Uncharacterized protein</fullName>
    </submittedName>
</protein>
<evidence type="ECO:0000256" key="1">
    <source>
        <dbReference type="SAM" id="MobiDB-lite"/>
    </source>
</evidence>
<name>A0A6J4TP23_9BACT</name>
<gene>
    <name evidence="2" type="ORF">AVDCRST_MAG73-665</name>
</gene>
<sequence length="39" mass="4132">APRPTPQRFDPSHGRTTNRDAARHTGSMPCAPTAAAAQM</sequence>
<feature type="region of interest" description="Disordered" evidence="1">
    <location>
        <begin position="1"/>
        <end position="39"/>
    </location>
</feature>
<feature type="non-terminal residue" evidence="2">
    <location>
        <position position="39"/>
    </location>
</feature>
<feature type="compositionally biased region" description="Basic and acidic residues" evidence="1">
    <location>
        <begin position="10"/>
        <end position="23"/>
    </location>
</feature>
<dbReference type="EMBL" id="CADCWE010000042">
    <property type="protein sequence ID" value="CAA9528461.1"/>
    <property type="molecule type" value="Genomic_DNA"/>
</dbReference>
<evidence type="ECO:0000313" key="2">
    <source>
        <dbReference type="EMBL" id="CAA9528461.1"/>
    </source>
</evidence>
<feature type="non-terminal residue" evidence="2">
    <location>
        <position position="1"/>
    </location>
</feature>
<proteinExistence type="predicted"/>
<accession>A0A6J4TP23</accession>
<reference evidence="2" key="1">
    <citation type="submission" date="2020-02" db="EMBL/GenBank/DDBJ databases">
        <authorList>
            <person name="Meier V. D."/>
        </authorList>
    </citation>
    <scope>NUCLEOTIDE SEQUENCE</scope>
    <source>
        <strain evidence="2">AVDCRST_MAG73</strain>
    </source>
</reference>
<dbReference type="AlphaFoldDB" id="A0A6J4TP23"/>